<sequence length="58" mass="6440">MEIIAEQESSVQYFFLLSRCSLFLFVSALVSVSLNPSRGSYVRSFTSINAESFSPLSP</sequence>
<organism evidence="2">
    <name type="scientific">Anguilla anguilla</name>
    <name type="common">European freshwater eel</name>
    <name type="synonym">Muraena anguilla</name>
    <dbReference type="NCBI Taxonomy" id="7936"/>
    <lineage>
        <taxon>Eukaryota</taxon>
        <taxon>Metazoa</taxon>
        <taxon>Chordata</taxon>
        <taxon>Craniata</taxon>
        <taxon>Vertebrata</taxon>
        <taxon>Euteleostomi</taxon>
        <taxon>Actinopterygii</taxon>
        <taxon>Neopterygii</taxon>
        <taxon>Teleostei</taxon>
        <taxon>Anguilliformes</taxon>
        <taxon>Anguillidae</taxon>
        <taxon>Anguilla</taxon>
    </lineage>
</organism>
<evidence type="ECO:0000256" key="1">
    <source>
        <dbReference type="SAM" id="Phobius"/>
    </source>
</evidence>
<name>A0A0E9QYF3_ANGAN</name>
<protein>
    <submittedName>
        <fullName evidence="2">Uncharacterized protein</fullName>
    </submittedName>
</protein>
<keyword evidence="1" id="KW-1133">Transmembrane helix</keyword>
<keyword evidence="1" id="KW-0812">Transmembrane</keyword>
<accession>A0A0E9QYF3</accession>
<keyword evidence="1" id="KW-0472">Membrane</keyword>
<feature type="transmembrane region" description="Helical" evidence="1">
    <location>
        <begin position="12"/>
        <end position="34"/>
    </location>
</feature>
<reference evidence="2" key="1">
    <citation type="submission" date="2014-11" db="EMBL/GenBank/DDBJ databases">
        <authorList>
            <person name="Amaro Gonzalez C."/>
        </authorList>
    </citation>
    <scope>NUCLEOTIDE SEQUENCE</scope>
</reference>
<dbReference type="AlphaFoldDB" id="A0A0E9QYF3"/>
<evidence type="ECO:0000313" key="2">
    <source>
        <dbReference type="EMBL" id="JAH21260.1"/>
    </source>
</evidence>
<proteinExistence type="predicted"/>
<reference evidence="2" key="2">
    <citation type="journal article" date="2015" name="Fish Shellfish Immunol.">
        <title>Early steps in the European eel (Anguilla anguilla)-Vibrio vulnificus interaction in the gills: Role of the RtxA13 toxin.</title>
        <authorList>
            <person name="Callol A."/>
            <person name="Pajuelo D."/>
            <person name="Ebbesson L."/>
            <person name="Teles M."/>
            <person name="MacKenzie S."/>
            <person name="Amaro C."/>
        </authorList>
    </citation>
    <scope>NUCLEOTIDE SEQUENCE</scope>
</reference>
<dbReference type="EMBL" id="GBXM01087317">
    <property type="protein sequence ID" value="JAH21260.1"/>
    <property type="molecule type" value="Transcribed_RNA"/>
</dbReference>